<dbReference type="InParanoid" id="G3IHY1"/>
<dbReference type="Proteomes" id="UP000001075">
    <property type="component" value="Unassembled WGS sequence"/>
</dbReference>
<sequence>MEFSQDYYLEPSWASGLKTGLKAYTATVLGAGEADRLTSGLIVSENSVFSVYTDL</sequence>
<dbReference type="EMBL" id="JH002893">
    <property type="protein sequence ID" value="EGW08397.1"/>
    <property type="molecule type" value="Genomic_DNA"/>
</dbReference>
<dbReference type="AlphaFoldDB" id="G3IHY1"/>
<reference evidence="2" key="1">
    <citation type="journal article" date="2011" name="Nat. Biotechnol.">
        <title>The genomic sequence of the Chinese hamster ovary (CHO)-K1 cell line.</title>
        <authorList>
            <person name="Xu X."/>
            <person name="Nagarajan H."/>
            <person name="Lewis N.E."/>
            <person name="Pan S."/>
            <person name="Cai Z."/>
            <person name="Liu X."/>
            <person name="Chen W."/>
            <person name="Xie M."/>
            <person name="Wang W."/>
            <person name="Hammond S."/>
            <person name="Andersen M.R."/>
            <person name="Neff N."/>
            <person name="Passarelli B."/>
            <person name="Koh W."/>
            <person name="Fan H.C."/>
            <person name="Wang J."/>
            <person name="Gui Y."/>
            <person name="Lee K.H."/>
            <person name="Betenbaugh M.J."/>
            <person name="Quake S.R."/>
            <person name="Famili I."/>
            <person name="Palsson B.O."/>
            <person name="Wang J."/>
        </authorList>
    </citation>
    <scope>NUCLEOTIDE SEQUENCE [LARGE SCALE GENOMIC DNA]</scope>
    <source>
        <strain evidence="2">CHO K1 cell line</strain>
    </source>
</reference>
<gene>
    <name evidence="1" type="ORF">I79_023441</name>
</gene>
<protein>
    <submittedName>
        <fullName evidence="1">Uncharacterized protein</fullName>
    </submittedName>
</protein>
<evidence type="ECO:0000313" key="2">
    <source>
        <dbReference type="Proteomes" id="UP000001075"/>
    </source>
</evidence>
<evidence type="ECO:0000313" key="1">
    <source>
        <dbReference type="EMBL" id="EGW08397.1"/>
    </source>
</evidence>
<accession>G3IHY1</accession>
<name>G3IHY1_CRIGR</name>
<organism evidence="1 2">
    <name type="scientific">Cricetulus griseus</name>
    <name type="common">Chinese hamster</name>
    <name type="synonym">Cricetulus barabensis griseus</name>
    <dbReference type="NCBI Taxonomy" id="10029"/>
    <lineage>
        <taxon>Eukaryota</taxon>
        <taxon>Metazoa</taxon>
        <taxon>Chordata</taxon>
        <taxon>Craniata</taxon>
        <taxon>Vertebrata</taxon>
        <taxon>Euteleostomi</taxon>
        <taxon>Mammalia</taxon>
        <taxon>Eutheria</taxon>
        <taxon>Euarchontoglires</taxon>
        <taxon>Glires</taxon>
        <taxon>Rodentia</taxon>
        <taxon>Myomorpha</taxon>
        <taxon>Muroidea</taxon>
        <taxon>Cricetidae</taxon>
        <taxon>Cricetinae</taxon>
        <taxon>Cricetulus</taxon>
    </lineage>
</organism>
<proteinExistence type="predicted"/>